<dbReference type="InterPro" id="IPR029058">
    <property type="entry name" value="AB_hydrolase_fold"/>
</dbReference>
<proteinExistence type="predicted"/>
<organism evidence="3 4">
    <name type="scientific">Besnoitia besnoiti</name>
    <name type="common">Apicomplexan protozoan</name>
    <dbReference type="NCBI Taxonomy" id="94643"/>
    <lineage>
        <taxon>Eukaryota</taxon>
        <taxon>Sar</taxon>
        <taxon>Alveolata</taxon>
        <taxon>Apicomplexa</taxon>
        <taxon>Conoidasida</taxon>
        <taxon>Coccidia</taxon>
        <taxon>Eucoccidiorida</taxon>
        <taxon>Eimeriorina</taxon>
        <taxon>Sarcocystidae</taxon>
        <taxon>Besnoitia</taxon>
    </lineage>
</organism>
<gene>
    <name evidence="3" type="ORF">BESB_018300</name>
</gene>
<feature type="domain" description="Serine aminopeptidase S33" evidence="2">
    <location>
        <begin position="59"/>
        <end position="338"/>
    </location>
</feature>
<protein>
    <submittedName>
        <fullName evidence="3">Phospholipase</fullName>
    </submittedName>
</protein>
<dbReference type="PANTHER" id="PTHR11614">
    <property type="entry name" value="PHOSPHOLIPASE-RELATED"/>
    <property type="match status" value="1"/>
</dbReference>
<dbReference type="OrthoDB" id="2498029at2759"/>
<dbReference type="STRING" id="94643.A0A2A9MAU5"/>
<feature type="compositionally biased region" description="Low complexity" evidence="1">
    <location>
        <begin position="464"/>
        <end position="484"/>
    </location>
</feature>
<name>A0A2A9MAU5_BESBE</name>
<dbReference type="AlphaFoldDB" id="A0A2A9MAU5"/>
<feature type="compositionally biased region" description="Low complexity" evidence="1">
    <location>
        <begin position="1"/>
        <end position="16"/>
    </location>
</feature>
<keyword evidence="4" id="KW-1185">Reference proteome</keyword>
<dbReference type="InterPro" id="IPR022742">
    <property type="entry name" value="Hydrolase_4"/>
</dbReference>
<dbReference type="GeneID" id="40306891"/>
<dbReference type="Proteomes" id="UP000224006">
    <property type="component" value="Chromosome X"/>
</dbReference>
<dbReference type="Pfam" id="PF12146">
    <property type="entry name" value="Hydrolase_4"/>
    <property type="match status" value="1"/>
</dbReference>
<feature type="compositionally biased region" description="Basic and acidic residues" evidence="1">
    <location>
        <begin position="407"/>
        <end position="446"/>
    </location>
</feature>
<feature type="region of interest" description="Disordered" evidence="1">
    <location>
        <begin position="407"/>
        <end position="616"/>
    </location>
</feature>
<feature type="region of interest" description="Disordered" evidence="1">
    <location>
        <begin position="1"/>
        <end position="21"/>
    </location>
</feature>
<dbReference type="Gene3D" id="3.40.50.1820">
    <property type="entry name" value="alpha/beta hydrolase"/>
    <property type="match status" value="1"/>
</dbReference>
<sequence length="616" mass="67210">MAPQGTTPATPAPAKSAAKREEEAAKVKEWFKNAGPVTQSEMRNADGLLLYAHHWVVSDAKAKVVLCHGYAMHSRFDYLRHDPEKLNEPPVYENSWVHKLNKAHCSVHCLDQQSFGESEGHKGKRSHVLDVEDLPRDTLQFLYEQVLPSQDPTLPIFICGVSLGGCITARVVQLLGGGGAKLSDVQAQEGDAPAKKPLPLKGAICMAPLFRMDRLKKKHKFLLPVARLLAAMAPALEVGKPARNEMYPFFHDLIETDPLCYTGKSRARLSNELLRVVDLVQDQASFLSFPDPVVKTKDSPLPYPIYVPETPSLLIVHSKNDTFVDPEGSVIVAATLDAKMHGSPETLEKYQPEYDSVVNLRKVFKHPDANLWLLDNMWHCLSKEVPEGDLLMDRIIQDWLAPRIASAEHDAKDKKEAKAEKVGEEKKKRDKKKKEEKGEEKDEPHHKKDKKRDKEEEETAPHGSEATPAAEAAPAASASEAAVLEAHEEGAPAALHTESSAAVENGESEPAAAPAEPEKPAEPQAAAVGGTGDPAPESKAATAEPQEVTPEAEQPKSSDVVEPAPEPEKSKSPEPVESAPEPEQAVSEPEKPQSPEPEAASDEPQRQETGSDVGDL</sequence>
<evidence type="ECO:0000313" key="3">
    <source>
        <dbReference type="EMBL" id="PFH32512.1"/>
    </source>
</evidence>
<dbReference type="KEGG" id="bbes:BESB_018300"/>
<accession>A0A2A9MAU5</accession>
<dbReference type="SUPFAM" id="SSF53474">
    <property type="entry name" value="alpha/beta-Hydrolases"/>
    <property type="match status" value="1"/>
</dbReference>
<evidence type="ECO:0000256" key="1">
    <source>
        <dbReference type="SAM" id="MobiDB-lite"/>
    </source>
</evidence>
<dbReference type="EMBL" id="NWUJ01000011">
    <property type="protein sequence ID" value="PFH32512.1"/>
    <property type="molecule type" value="Genomic_DNA"/>
</dbReference>
<evidence type="ECO:0000313" key="4">
    <source>
        <dbReference type="Proteomes" id="UP000224006"/>
    </source>
</evidence>
<dbReference type="RefSeq" id="XP_029216521.1">
    <property type="nucleotide sequence ID" value="XM_029360545.1"/>
</dbReference>
<comment type="caution">
    <text evidence="3">The sequence shown here is derived from an EMBL/GenBank/DDBJ whole genome shotgun (WGS) entry which is preliminary data.</text>
</comment>
<dbReference type="VEuPathDB" id="ToxoDB:BESB_018300"/>
<evidence type="ECO:0000259" key="2">
    <source>
        <dbReference type="Pfam" id="PF12146"/>
    </source>
</evidence>
<reference evidence="3 4" key="1">
    <citation type="submission" date="2017-09" db="EMBL/GenBank/DDBJ databases">
        <title>Genome sequencing of Besnoitia besnoiti strain Bb-Ger1.</title>
        <authorList>
            <person name="Schares G."/>
            <person name="Venepally P."/>
            <person name="Lorenzi H.A."/>
        </authorList>
    </citation>
    <scope>NUCLEOTIDE SEQUENCE [LARGE SCALE GENOMIC DNA]</scope>
    <source>
        <strain evidence="3 4">Bb-Ger1</strain>
    </source>
</reference>
<dbReference type="InterPro" id="IPR051044">
    <property type="entry name" value="MAG_DAG_Lipase"/>
</dbReference>